<dbReference type="Proteomes" id="UP001239782">
    <property type="component" value="Chromosome"/>
</dbReference>
<organism evidence="1 2">
    <name type="scientific">Pleionea litopenaei</name>
    <dbReference type="NCBI Taxonomy" id="3070815"/>
    <lineage>
        <taxon>Bacteria</taxon>
        <taxon>Pseudomonadati</taxon>
        <taxon>Pseudomonadota</taxon>
        <taxon>Gammaproteobacteria</taxon>
        <taxon>Oceanospirillales</taxon>
        <taxon>Pleioneaceae</taxon>
        <taxon>Pleionea</taxon>
    </lineage>
</organism>
<accession>A0AA51RVP0</accession>
<proteinExistence type="predicted"/>
<evidence type="ECO:0000313" key="1">
    <source>
        <dbReference type="EMBL" id="WMS88355.1"/>
    </source>
</evidence>
<protein>
    <submittedName>
        <fullName evidence="1">Uncharacterized protein</fullName>
    </submittedName>
</protein>
<evidence type="ECO:0000313" key="2">
    <source>
        <dbReference type="Proteomes" id="UP001239782"/>
    </source>
</evidence>
<dbReference type="KEGG" id="plei:Q9312_05400"/>
<dbReference type="EMBL" id="CP133548">
    <property type="protein sequence ID" value="WMS88355.1"/>
    <property type="molecule type" value="Genomic_DNA"/>
</dbReference>
<gene>
    <name evidence="1" type="ORF">Q9312_05400</name>
</gene>
<reference evidence="1 2" key="1">
    <citation type="submission" date="2023-08" db="EMBL/GenBank/DDBJ databases">
        <title>Pleionea litopenaei sp. nov., isolated from stomach of juvenile Litopenaeus vannamei.</title>
        <authorList>
            <person name="Rho A.M."/>
            <person name="Hwang C.Y."/>
        </authorList>
    </citation>
    <scope>NUCLEOTIDE SEQUENCE [LARGE SCALE GENOMIC DNA]</scope>
    <source>
        <strain evidence="1 2">HL-JVS1</strain>
    </source>
</reference>
<dbReference type="AlphaFoldDB" id="A0AA51RVP0"/>
<sequence>MSLQQHLEKLKSLLSQDDLIEFERLTTRMAEVKGDFTLLTDKELSLIAKMEQKYGDPIRDETLQTDPSKIAEEVTESGLDADSQQVVKDEFPLLNTEFAGYVKDMLLRELGQRFPDLKSAVNFAFENKWLPDELKNPDVCETLFERFFSDIERANQWRKELQGQEADLSNKPLSIGLTWFMYIFQLKQSVDRYS</sequence>
<keyword evidence="2" id="KW-1185">Reference proteome</keyword>
<name>A0AA51RVP0_9GAMM</name>
<dbReference type="RefSeq" id="WP_309203566.1">
    <property type="nucleotide sequence ID" value="NZ_CP133548.1"/>
</dbReference>